<dbReference type="AlphaFoldDB" id="A0AAW1Q729"/>
<evidence type="ECO:0000313" key="3">
    <source>
        <dbReference type="EMBL" id="KAK9817960.1"/>
    </source>
</evidence>
<dbReference type="EMBL" id="JALJOR010000004">
    <property type="protein sequence ID" value="KAK9817960.1"/>
    <property type="molecule type" value="Genomic_DNA"/>
</dbReference>
<dbReference type="Gene3D" id="3.10.450.700">
    <property type="match status" value="3"/>
</dbReference>
<evidence type="ECO:0000256" key="1">
    <source>
        <dbReference type="ARBA" id="ARBA00009251"/>
    </source>
</evidence>
<dbReference type="PANTHER" id="PTHR12611:SF0">
    <property type="entry name" value="PURINE-RICH BINDING PROTEIN-ALPHA, ISOFORM B"/>
    <property type="match status" value="1"/>
</dbReference>
<keyword evidence="4" id="KW-1185">Reference proteome</keyword>
<evidence type="ECO:0008006" key="5">
    <source>
        <dbReference type="Google" id="ProtNLM"/>
    </source>
</evidence>
<comment type="similarity">
    <text evidence="1">Belongs to the PUR DNA-binding protein family.</text>
</comment>
<dbReference type="GO" id="GO:0000977">
    <property type="term" value="F:RNA polymerase II transcription regulatory region sequence-specific DNA binding"/>
    <property type="evidence" value="ECO:0007669"/>
    <property type="project" value="InterPro"/>
</dbReference>
<organism evidence="3 4">
    <name type="scientific">[Myrmecia] bisecta</name>
    <dbReference type="NCBI Taxonomy" id="41462"/>
    <lineage>
        <taxon>Eukaryota</taxon>
        <taxon>Viridiplantae</taxon>
        <taxon>Chlorophyta</taxon>
        <taxon>core chlorophytes</taxon>
        <taxon>Trebouxiophyceae</taxon>
        <taxon>Trebouxiales</taxon>
        <taxon>Trebouxiaceae</taxon>
        <taxon>Myrmecia</taxon>
    </lineage>
</organism>
<evidence type="ECO:0000313" key="4">
    <source>
        <dbReference type="Proteomes" id="UP001489004"/>
    </source>
</evidence>
<sequence length="283" mass="30054">MHGPTPGSGLHGGEVEVCAETLRIESKLFYLDLKENSRGRYLKIAEKGSNRERSTVIVPKLGIPWFRELFNYYAAGVDEQGRPVVNKELPIETKIFYFEVGENPRGRFLRISETGGGPRGRSSIIIPAGGPNGGAWASMRDALVRMEAAANPGAPQTEVDIPELPSTSDAAAFFSSFESGLHISVAGPQTVVGPGPTPPTIMESGSGGQIVRAGHKRFFFDMGSNPKGSFLRITEVVGADRIAIIVPSEALPQFRSALLACLDQHEKGLGHGGAGPSSSSTAP</sequence>
<gene>
    <name evidence="3" type="ORF">WJX72_004943</name>
</gene>
<dbReference type="FunFam" id="3.10.450.700:FF:000002">
    <property type="entry name" value="Transcription factor Pur-alpha 1"/>
    <property type="match status" value="1"/>
</dbReference>
<dbReference type="SMART" id="SM00712">
    <property type="entry name" value="PUR"/>
    <property type="match status" value="3"/>
</dbReference>
<dbReference type="GO" id="GO:0005634">
    <property type="term" value="C:nucleus"/>
    <property type="evidence" value="ECO:0007669"/>
    <property type="project" value="TreeGrafter"/>
</dbReference>
<dbReference type="Pfam" id="PF04845">
    <property type="entry name" value="PurA"/>
    <property type="match status" value="2"/>
</dbReference>
<protein>
    <recommendedName>
        <fullName evidence="5">Transcription factor Pur-alpha 1</fullName>
    </recommendedName>
</protein>
<keyword evidence="2" id="KW-0238">DNA-binding</keyword>
<reference evidence="3 4" key="1">
    <citation type="journal article" date="2024" name="Nat. Commun.">
        <title>Phylogenomics reveals the evolutionary origins of lichenization in chlorophyte algae.</title>
        <authorList>
            <person name="Puginier C."/>
            <person name="Libourel C."/>
            <person name="Otte J."/>
            <person name="Skaloud P."/>
            <person name="Haon M."/>
            <person name="Grisel S."/>
            <person name="Petersen M."/>
            <person name="Berrin J.G."/>
            <person name="Delaux P.M."/>
            <person name="Dal Grande F."/>
            <person name="Keller J."/>
        </authorList>
    </citation>
    <scope>NUCLEOTIDE SEQUENCE [LARGE SCALE GENOMIC DNA]</scope>
    <source>
        <strain evidence="3 4">SAG 2043</strain>
    </source>
</reference>
<comment type="caution">
    <text evidence="3">The sequence shown here is derived from an EMBL/GenBank/DDBJ whole genome shotgun (WGS) entry which is preliminary data.</text>
</comment>
<evidence type="ECO:0000256" key="2">
    <source>
        <dbReference type="ARBA" id="ARBA00023125"/>
    </source>
</evidence>
<dbReference type="Proteomes" id="UP001489004">
    <property type="component" value="Unassembled WGS sequence"/>
</dbReference>
<dbReference type="InterPro" id="IPR006628">
    <property type="entry name" value="PUR-bd_fam"/>
</dbReference>
<dbReference type="GO" id="GO:0032422">
    <property type="term" value="F:purine-rich negative regulatory element binding"/>
    <property type="evidence" value="ECO:0007669"/>
    <property type="project" value="InterPro"/>
</dbReference>
<dbReference type="PANTHER" id="PTHR12611">
    <property type="entry name" value="PUR-TRANSCRIPTIONAL ACTIVATOR"/>
    <property type="match status" value="1"/>
</dbReference>
<proteinExistence type="inferred from homology"/>
<dbReference type="GO" id="GO:0000981">
    <property type="term" value="F:DNA-binding transcription factor activity, RNA polymerase II-specific"/>
    <property type="evidence" value="ECO:0007669"/>
    <property type="project" value="TreeGrafter"/>
</dbReference>
<accession>A0AAW1Q729</accession>
<name>A0AAW1Q729_9CHLO</name>